<feature type="region of interest" description="Disordered" evidence="1">
    <location>
        <begin position="67"/>
        <end position="157"/>
    </location>
</feature>
<organism evidence="2 3">
    <name type="scientific">Corallococcus aberystwythensis</name>
    <dbReference type="NCBI Taxonomy" id="2316722"/>
    <lineage>
        <taxon>Bacteria</taxon>
        <taxon>Pseudomonadati</taxon>
        <taxon>Myxococcota</taxon>
        <taxon>Myxococcia</taxon>
        <taxon>Myxococcales</taxon>
        <taxon>Cystobacterineae</taxon>
        <taxon>Myxococcaceae</taxon>
        <taxon>Corallococcus</taxon>
    </lineage>
</organism>
<name>A0A3A8PRP1_9BACT</name>
<evidence type="ECO:0000313" key="3">
    <source>
        <dbReference type="Proteomes" id="UP000267003"/>
    </source>
</evidence>
<dbReference type="EMBL" id="RAWK01000198">
    <property type="protein sequence ID" value="RKH58939.1"/>
    <property type="molecule type" value="Genomic_DNA"/>
</dbReference>
<feature type="compositionally biased region" description="Low complexity" evidence="1">
    <location>
        <begin position="133"/>
        <end position="148"/>
    </location>
</feature>
<keyword evidence="3" id="KW-1185">Reference proteome</keyword>
<dbReference type="Proteomes" id="UP000267003">
    <property type="component" value="Unassembled WGS sequence"/>
</dbReference>
<accession>A0A3A8PRP1</accession>
<gene>
    <name evidence="2" type="ORF">D7W81_28130</name>
</gene>
<protein>
    <submittedName>
        <fullName evidence="2">Uncharacterized protein</fullName>
    </submittedName>
</protein>
<sequence>MRLQLARAPSLSSSGCALSLRTTVTGVVAVRSPADATRFAVPTDTGASAPASTRKMAGLEDVSVTGTSCSTAPLASRADTSATTGALGMMRRSADGARSVSTRRQRRSSERCTAPAVTVSVPSPERRQRRPEAAVTTASSAGVTVSTGRASSSTSPP</sequence>
<comment type="caution">
    <text evidence="2">The sequence shown here is derived from an EMBL/GenBank/DDBJ whole genome shotgun (WGS) entry which is preliminary data.</text>
</comment>
<feature type="compositionally biased region" description="Polar residues" evidence="1">
    <location>
        <begin position="67"/>
        <end position="84"/>
    </location>
</feature>
<reference evidence="3" key="1">
    <citation type="submission" date="2018-09" db="EMBL/GenBank/DDBJ databases">
        <authorList>
            <person name="Livingstone P.G."/>
            <person name="Whitworth D.E."/>
        </authorList>
    </citation>
    <scope>NUCLEOTIDE SEQUENCE [LARGE SCALE GENOMIC DNA]</scope>
    <source>
        <strain evidence="3">AB050A</strain>
    </source>
</reference>
<evidence type="ECO:0000256" key="1">
    <source>
        <dbReference type="SAM" id="MobiDB-lite"/>
    </source>
</evidence>
<proteinExistence type="predicted"/>
<evidence type="ECO:0000313" key="2">
    <source>
        <dbReference type="EMBL" id="RKH58939.1"/>
    </source>
</evidence>
<dbReference type="AlphaFoldDB" id="A0A3A8PRP1"/>